<feature type="transmembrane region" description="Helical" evidence="10">
    <location>
        <begin position="308"/>
        <end position="327"/>
    </location>
</feature>
<comment type="function">
    <text evidence="10">Protein O-mannosyltransferase that catalyzes the transfer of a single mannose residue from a polyprenol phospho-mannosyl lipidic donor to the hydroxyl group of selected serine and threonine residues in acceptor proteins.</text>
</comment>
<name>A0ABQ6ID80_9MICO</name>
<dbReference type="Pfam" id="PF02366">
    <property type="entry name" value="PMT"/>
    <property type="match status" value="1"/>
</dbReference>
<gene>
    <name evidence="13" type="ORF">GCM10025876_12570</name>
</gene>
<dbReference type="InterPro" id="IPR032421">
    <property type="entry name" value="PMT_4TMC"/>
</dbReference>
<keyword evidence="14" id="KW-1185">Reference proteome</keyword>
<keyword evidence="5 10" id="KW-0808">Transferase</keyword>
<evidence type="ECO:0000313" key="13">
    <source>
        <dbReference type="EMBL" id="GMA35053.1"/>
    </source>
</evidence>
<dbReference type="PANTHER" id="PTHR10050">
    <property type="entry name" value="DOLICHYL-PHOSPHATE-MANNOSE--PROTEIN MANNOSYLTRANSFERASE"/>
    <property type="match status" value="1"/>
</dbReference>
<proteinExistence type="inferred from homology"/>
<evidence type="ECO:0000313" key="14">
    <source>
        <dbReference type="Proteomes" id="UP001157125"/>
    </source>
</evidence>
<dbReference type="PROSITE" id="PS51257">
    <property type="entry name" value="PROKAR_LIPOPROTEIN"/>
    <property type="match status" value="1"/>
</dbReference>
<dbReference type="Pfam" id="PF16192">
    <property type="entry name" value="PMT_4TMC"/>
    <property type="match status" value="1"/>
</dbReference>
<feature type="transmembrane region" description="Helical" evidence="10">
    <location>
        <begin position="373"/>
        <end position="392"/>
    </location>
</feature>
<evidence type="ECO:0000256" key="8">
    <source>
        <dbReference type="ARBA" id="ARBA00023136"/>
    </source>
</evidence>
<organism evidence="13 14">
    <name type="scientific">Demequina litorisediminis</name>
    <dbReference type="NCBI Taxonomy" id="1849022"/>
    <lineage>
        <taxon>Bacteria</taxon>
        <taxon>Bacillati</taxon>
        <taxon>Actinomycetota</taxon>
        <taxon>Actinomycetes</taxon>
        <taxon>Micrococcales</taxon>
        <taxon>Demequinaceae</taxon>
        <taxon>Demequina</taxon>
    </lineage>
</organism>
<keyword evidence="4 10" id="KW-0328">Glycosyltransferase</keyword>
<evidence type="ECO:0000256" key="2">
    <source>
        <dbReference type="ARBA" id="ARBA00004922"/>
    </source>
</evidence>
<keyword evidence="10" id="KW-1003">Cell membrane</keyword>
<feature type="transmembrane region" description="Helical" evidence="10">
    <location>
        <begin position="286"/>
        <end position="303"/>
    </location>
</feature>
<sequence length="411" mass="46659">MKMFGVTPFGWRFFAALFGVAACVILAFTARRLFRSTIWGTVAGVLLAVDGEHVVLSRTALLDGFLTFFIIAGFALLVVDRERTRERLMAAAALDRAGLGGDPPPRLPGEGPNLGFRWWRLAAIVTLSLGVTVKWNGLYFMAAFLVLSVVFDWYDRRAAGYEQWFLGGFVRAIPAFLTTVVVLPLVYLASWIPWFTSENSWGRRWAEQNPGEGVTWLPESLRSLVHYHRQMWDFHKGLDTPHNYESNPWLWPFQWRPTAFYFEDAPDADCGAERCVSAIHAVGDPLVWWVGFAVLLYALWRVVRHRDMLALTLAVGYLAAWVTWLPFAHRTIFTFYTVTLAPFVVLLVVWMLQRIAQPPRLDGAWSPRGLAIAGTYVGLVLVLAGFFAPVWVGDAIPFQYWQAHMWLPSWI</sequence>
<feature type="transmembrane region" description="Helical" evidence="10">
    <location>
        <begin position="59"/>
        <end position="79"/>
    </location>
</feature>
<reference evidence="14" key="1">
    <citation type="journal article" date="2019" name="Int. J. Syst. Evol. Microbiol.">
        <title>The Global Catalogue of Microorganisms (GCM) 10K type strain sequencing project: providing services to taxonomists for standard genome sequencing and annotation.</title>
        <authorList>
            <consortium name="The Broad Institute Genomics Platform"/>
            <consortium name="The Broad Institute Genome Sequencing Center for Infectious Disease"/>
            <person name="Wu L."/>
            <person name="Ma J."/>
        </authorList>
    </citation>
    <scope>NUCLEOTIDE SEQUENCE [LARGE SCALE GENOMIC DNA]</scope>
    <source>
        <strain evidence="14">NBRC 112299</strain>
    </source>
</reference>
<dbReference type="InterPro" id="IPR003342">
    <property type="entry name" value="ArnT-like_N"/>
</dbReference>
<feature type="transmembrane region" description="Helical" evidence="10">
    <location>
        <begin position="175"/>
        <end position="195"/>
    </location>
</feature>
<evidence type="ECO:0000259" key="11">
    <source>
        <dbReference type="Pfam" id="PF02366"/>
    </source>
</evidence>
<evidence type="ECO:0000256" key="9">
    <source>
        <dbReference type="ARBA" id="ARBA00093617"/>
    </source>
</evidence>
<dbReference type="PANTHER" id="PTHR10050:SF46">
    <property type="entry name" value="PROTEIN O-MANNOSYL-TRANSFERASE 2"/>
    <property type="match status" value="1"/>
</dbReference>
<comment type="subcellular location">
    <subcellularLocation>
        <location evidence="10">Cell membrane</location>
    </subcellularLocation>
    <subcellularLocation>
        <location evidence="1">Endomembrane system</location>
        <topology evidence="1">Multi-pass membrane protein</topology>
    </subcellularLocation>
</comment>
<comment type="pathway">
    <text evidence="2 10">Protein modification; protein glycosylation.</text>
</comment>
<comment type="similarity">
    <text evidence="3 10">Belongs to the glycosyltransferase 39 family.</text>
</comment>
<accession>A0ABQ6ID80</accession>
<feature type="domain" description="Protein O-mannosyl-transferase C-terminal four TM" evidence="12">
    <location>
        <begin position="221"/>
        <end position="410"/>
    </location>
</feature>
<keyword evidence="6 10" id="KW-0812">Transmembrane</keyword>
<evidence type="ECO:0000256" key="6">
    <source>
        <dbReference type="ARBA" id="ARBA00022692"/>
    </source>
</evidence>
<dbReference type="EMBL" id="BSUN01000001">
    <property type="protein sequence ID" value="GMA35053.1"/>
    <property type="molecule type" value="Genomic_DNA"/>
</dbReference>
<keyword evidence="7 10" id="KW-1133">Transmembrane helix</keyword>
<feature type="transmembrane region" description="Helical" evidence="10">
    <location>
        <begin position="333"/>
        <end position="352"/>
    </location>
</feature>
<comment type="caution">
    <text evidence="10">Lacks conserved residue(s) required for the propagation of feature annotation.</text>
</comment>
<dbReference type="RefSeq" id="WP_284327728.1">
    <property type="nucleotide sequence ID" value="NZ_BSUN01000001.1"/>
</dbReference>
<evidence type="ECO:0000256" key="5">
    <source>
        <dbReference type="ARBA" id="ARBA00022679"/>
    </source>
</evidence>
<evidence type="ECO:0000256" key="3">
    <source>
        <dbReference type="ARBA" id="ARBA00007222"/>
    </source>
</evidence>
<evidence type="ECO:0000256" key="10">
    <source>
        <dbReference type="RuleBase" id="RU367007"/>
    </source>
</evidence>
<evidence type="ECO:0000256" key="4">
    <source>
        <dbReference type="ARBA" id="ARBA00022676"/>
    </source>
</evidence>
<dbReference type="EC" id="2.4.1.-" evidence="10"/>
<dbReference type="InterPro" id="IPR027005">
    <property type="entry name" value="PMT-like"/>
</dbReference>
<evidence type="ECO:0000256" key="7">
    <source>
        <dbReference type="ARBA" id="ARBA00022989"/>
    </source>
</evidence>
<evidence type="ECO:0000259" key="12">
    <source>
        <dbReference type="Pfam" id="PF16192"/>
    </source>
</evidence>
<protein>
    <recommendedName>
        <fullName evidence="9 10">Polyprenol-phosphate-mannose--protein mannosyltransferase</fullName>
        <ecNumber evidence="10">2.4.1.-</ecNumber>
    </recommendedName>
</protein>
<dbReference type="Proteomes" id="UP001157125">
    <property type="component" value="Unassembled WGS sequence"/>
</dbReference>
<comment type="caution">
    <text evidence="13">The sequence shown here is derived from an EMBL/GenBank/DDBJ whole genome shotgun (WGS) entry which is preliminary data.</text>
</comment>
<evidence type="ECO:0000256" key="1">
    <source>
        <dbReference type="ARBA" id="ARBA00004127"/>
    </source>
</evidence>
<keyword evidence="8 10" id="KW-0472">Membrane</keyword>
<feature type="domain" description="ArnT-like N-terminal" evidence="11">
    <location>
        <begin position="4"/>
        <end position="81"/>
    </location>
</feature>